<name>A0A0K2TUI9_LEPSM</name>
<reference evidence="3" key="1">
    <citation type="submission" date="2014-05" db="EMBL/GenBank/DDBJ databases">
        <authorList>
            <person name="Chronopoulou M."/>
        </authorList>
    </citation>
    <scope>NUCLEOTIDE SEQUENCE</scope>
    <source>
        <tissue evidence="3">Whole organism</tissue>
    </source>
</reference>
<feature type="domain" description="Kazal-like" evidence="2">
    <location>
        <begin position="72"/>
        <end position="120"/>
    </location>
</feature>
<dbReference type="PROSITE" id="PS51465">
    <property type="entry name" value="KAZAL_2"/>
    <property type="match status" value="1"/>
</dbReference>
<evidence type="ECO:0000259" key="2">
    <source>
        <dbReference type="PROSITE" id="PS51465"/>
    </source>
</evidence>
<dbReference type="AlphaFoldDB" id="A0A0K2TUI9"/>
<protein>
    <recommendedName>
        <fullName evidence="2">Kazal-like domain-containing protein</fullName>
    </recommendedName>
</protein>
<feature type="chain" id="PRO_5013456364" description="Kazal-like domain-containing protein" evidence="1">
    <location>
        <begin position="24"/>
        <end position="154"/>
    </location>
</feature>
<dbReference type="EMBL" id="HACA01011965">
    <property type="protein sequence ID" value="CDW29326.1"/>
    <property type="molecule type" value="Transcribed_RNA"/>
</dbReference>
<keyword evidence="1" id="KW-0732">Signal</keyword>
<dbReference type="InterPro" id="IPR002350">
    <property type="entry name" value="Kazal_dom"/>
</dbReference>
<evidence type="ECO:0000313" key="3">
    <source>
        <dbReference type="EMBL" id="CDW29327.1"/>
    </source>
</evidence>
<dbReference type="EMBL" id="HACA01011966">
    <property type="protein sequence ID" value="CDW29327.1"/>
    <property type="molecule type" value="Transcribed_RNA"/>
</dbReference>
<accession>A0A0K2TUI9</accession>
<proteinExistence type="predicted"/>
<dbReference type="OrthoDB" id="10521542at2759"/>
<sequence>MKLEARIATLLLLCSFSFRETSSKSINFKSASCSKCKTPRFQGRNFYLPFCADGQKDYSDICGAICDSTSHRVSKGSCSGCEKSCSPIFFPVCSPTQNVLYANKCHAKCAGVVETVDCRGLTSILPGKSPLPIDKIPKKVKITPSSELQSLEEE</sequence>
<organism evidence="3">
    <name type="scientific">Lepeophtheirus salmonis</name>
    <name type="common">Salmon louse</name>
    <name type="synonym">Caligus salmonis</name>
    <dbReference type="NCBI Taxonomy" id="72036"/>
    <lineage>
        <taxon>Eukaryota</taxon>
        <taxon>Metazoa</taxon>
        <taxon>Ecdysozoa</taxon>
        <taxon>Arthropoda</taxon>
        <taxon>Crustacea</taxon>
        <taxon>Multicrustacea</taxon>
        <taxon>Hexanauplia</taxon>
        <taxon>Copepoda</taxon>
        <taxon>Siphonostomatoida</taxon>
        <taxon>Caligidae</taxon>
        <taxon>Lepeophtheirus</taxon>
    </lineage>
</organism>
<feature type="non-terminal residue" evidence="3">
    <location>
        <position position="154"/>
    </location>
</feature>
<feature type="signal peptide" evidence="1">
    <location>
        <begin position="1"/>
        <end position="23"/>
    </location>
</feature>
<evidence type="ECO:0000256" key="1">
    <source>
        <dbReference type="SAM" id="SignalP"/>
    </source>
</evidence>